<feature type="transmembrane region" description="Helical" evidence="7">
    <location>
        <begin position="322"/>
        <end position="340"/>
    </location>
</feature>
<dbReference type="OrthoDB" id="419770at2759"/>
<dbReference type="PANTHER" id="PTHR13148:SF0">
    <property type="entry name" value="POST-GPI ATTACHMENT TO PROTEINS FACTOR 3"/>
    <property type="match status" value="1"/>
</dbReference>
<evidence type="ECO:0000313" key="9">
    <source>
        <dbReference type="Proteomes" id="UP000094285"/>
    </source>
</evidence>
<feature type="transmembrane region" description="Helical" evidence="7">
    <location>
        <begin position="352"/>
        <end position="372"/>
    </location>
</feature>
<evidence type="ECO:0000256" key="2">
    <source>
        <dbReference type="ARBA" id="ARBA00022502"/>
    </source>
</evidence>
<keyword evidence="9" id="KW-1185">Reference proteome</keyword>
<dbReference type="AlphaFoldDB" id="A0A1E4SI38"/>
<feature type="transmembrane region" description="Helical" evidence="7">
    <location>
        <begin position="261"/>
        <end position="279"/>
    </location>
</feature>
<evidence type="ECO:0000256" key="1">
    <source>
        <dbReference type="ARBA" id="ARBA00004127"/>
    </source>
</evidence>
<evidence type="ECO:0000256" key="3">
    <source>
        <dbReference type="ARBA" id="ARBA00022692"/>
    </source>
</evidence>
<dbReference type="EMBL" id="KV453912">
    <property type="protein sequence ID" value="ODV79165.1"/>
    <property type="molecule type" value="Genomic_DNA"/>
</dbReference>
<accession>A0A1E4SI38</accession>
<evidence type="ECO:0000256" key="5">
    <source>
        <dbReference type="ARBA" id="ARBA00022989"/>
    </source>
</evidence>
<feature type="transmembrane region" description="Helical" evidence="7">
    <location>
        <begin position="208"/>
        <end position="226"/>
    </location>
</feature>
<gene>
    <name evidence="8" type="ORF">CANTADRAFT_50991</name>
</gene>
<organism evidence="8 9">
    <name type="scientific">Suhomyces tanzawaensis NRRL Y-17324</name>
    <dbReference type="NCBI Taxonomy" id="984487"/>
    <lineage>
        <taxon>Eukaryota</taxon>
        <taxon>Fungi</taxon>
        <taxon>Dikarya</taxon>
        <taxon>Ascomycota</taxon>
        <taxon>Saccharomycotina</taxon>
        <taxon>Pichiomycetes</taxon>
        <taxon>Debaryomycetaceae</taxon>
        <taxon>Suhomyces</taxon>
    </lineage>
</organism>
<feature type="chain" id="PRO_5016483650" description="Post-GPI attachment to proteins factor 3" evidence="7">
    <location>
        <begin position="20"/>
        <end position="389"/>
    </location>
</feature>
<keyword evidence="6 7" id="KW-0472">Membrane</keyword>
<protein>
    <recommendedName>
        <fullName evidence="7">Post-GPI attachment to proteins factor 3</fullName>
    </recommendedName>
</protein>
<sequence>MRPNSAVIAFASLYGLANASYGDTLPEFQTCLKECILIMHCRYRNIFQEIEASREEVYKREQEIEPRLSQRQIEIDYFTLKHQLSAISAIFWNCEDDCSYKCQQLITEQRKASGLPMVQFFGKWPFTRVFGIQEIFLVIFSFGNFYANYINLFKVLHQYNKNRKDPHDTYHLMYLQYVYFIIIALCGWSASILFHIRDNRITETLDYYGAFAIVLSNFNCVSVRYFELFKKPKQLVIWQVVMVMIYVGHCIKLKLNWNYGYNAKINLLYGFGSIVLWVAHSLKVNRKYKENFFLYNNSMQILPFETKILTKLNMLSVSQTRLIPLIPIFLNVWMMIGMSFEACDFEPVYQLIDAHSIWHIFTIFPTIIWFDWNIWDIELSKVGELNKIS</sequence>
<dbReference type="PANTHER" id="PTHR13148">
    <property type="entry name" value="PER1-RELATED"/>
    <property type="match status" value="1"/>
</dbReference>
<dbReference type="GO" id="GO:0016788">
    <property type="term" value="F:hydrolase activity, acting on ester bonds"/>
    <property type="evidence" value="ECO:0007669"/>
    <property type="project" value="TreeGrafter"/>
</dbReference>
<dbReference type="STRING" id="984487.A0A1E4SI38"/>
<evidence type="ECO:0000256" key="4">
    <source>
        <dbReference type="ARBA" id="ARBA00022729"/>
    </source>
</evidence>
<dbReference type="GO" id="GO:0005789">
    <property type="term" value="C:endoplasmic reticulum membrane"/>
    <property type="evidence" value="ECO:0007669"/>
    <property type="project" value="UniProtKB-SubCell"/>
</dbReference>
<dbReference type="Pfam" id="PF04080">
    <property type="entry name" value="Per1"/>
    <property type="match status" value="1"/>
</dbReference>
<keyword evidence="2 7" id="KW-0337">GPI-anchor biosynthesis</keyword>
<evidence type="ECO:0000256" key="7">
    <source>
        <dbReference type="RuleBase" id="RU365066"/>
    </source>
</evidence>
<dbReference type="Proteomes" id="UP000094285">
    <property type="component" value="Unassembled WGS sequence"/>
</dbReference>
<evidence type="ECO:0000313" key="8">
    <source>
        <dbReference type="EMBL" id="ODV79165.1"/>
    </source>
</evidence>
<comment type="subcellular location">
    <subcellularLocation>
        <location evidence="1">Endomembrane system</location>
        <topology evidence="1">Multi-pass membrane protein</topology>
    </subcellularLocation>
    <subcellularLocation>
        <location evidence="7">Endoplasmic reticulum membrane</location>
        <topology evidence="7">Multi-pass membrane protein</topology>
    </subcellularLocation>
</comment>
<comment type="function">
    <text evidence="7">Involved in the lipid remodeling steps of GPI-anchor maturation.</text>
</comment>
<proteinExistence type="inferred from homology"/>
<keyword evidence="7" id="KW-0256">Endoplasmic reticulum</keyword>
<keyword evidence="5 7" id="KW-1133">Transmembrane helix</keyword>
<reference evidence="9" key="1">
    <citation type="submission" date="2016-05" db="EMBL/GenBank/DDBJ databases">
        <title>Comparative genomics of biotechnologically important yeasts.</title>
        <authorList>
            <consortium name="DOE Joint Genome Institute"/>
            <person name="Riley R."/>
            <person name="Haridas S."/>
            <person name="Wolfe K.H."/>
            <person name="Lopes M.R."/>
            <person name="Hittinger C.T."/>
            <person name="Goker M."/>
            <person name="Salamov A."/>
            <person name="Wisecaver J."/>
            <person name="Long T.M."/>
            <person name="Aerts A.L."/>
            <person name="Barry K."/>
            <person name="Choi C."/>
            <person name="Clum A."/>
            <person name="Coughlan A.Y."/>
            <person name="Deshpande S."/>
            <person name="Douglass A.P."/>
            <person name="Hanson S.J."/>
            <person name="Klenk H.-P."/>
            <person name="Labutti K."/>
            <person name="Lapidus A."/>
            <person name="Lindquist E."/>
            <person name="Lipzen A."/>
            <person name="Meier-Kolthoff J.P."/>
            <person name="Ohm R.A."/>
            <person name="Otillar R.P."/>
            <person name="Pangilinan J."/>
            <person name="Peng Y."/>
            <person name="Rokas A."/>
            <person name="Rosa C.A."/>
            <person name="Scheuner C."/>
            <person name="Sibirny A.A."/>
            <person name="Slot J.C."/>
            <person name="Stielow J.B."/>
            <person name="Sun H."/>
            <person name="Kurtzman C.P."/>
            <person name="Blackwell M."/>
            <person name="Grigoriev I.V."/>
            <person name="Jeffries T.W."/>
        </authorList>
    </citation>
    <scope>NUCLEOTIDE SEQUENCE [LARGE SCALE GENOMIC DNA]</scope>
    <source>
        <strain evidence="9">NRRL Y-17324</strain>
    </source>
</reference>
<name>A0A1E4SI38_9ASCO</name>
<keyword evidence="3 7" id="KW-0812">Transmembrane</keyword>
<feature type="transmembrane region" description="Helical" evidence="7">
    <location>
        <begin position="177"/>
        <end position="196"/>
    </location>
</feature>
<feature type="transmembrane region" description="Helical" evidence="7">
    <location>
        <begin position="135"/>
        <end position="156"/>
    </location>
</feature>
<dbReference type="InterPro" id="IPR007217">
    <property type="entry name" value="Per1-like"/>
</dbReference>
<feature type="signal peptide" evidence="7">
    <location>
        <begin position="1"/>
        <end position="19"/>
    </location>
</feature>
<keyword evidence="4 7" id="KW-0732">Signal</keyword>
<dbReference type="RefSeq" id="XP_020064287.1">
    <property type="nucleotide sequence ID" value="XM_020209886.1"/>
</dbReference>
<dbReference type="GeneID" id="30984022"/>
<feature type="transmembrane region" description="Helical" evidence="7">
    <location>
        <begin position="235"/>
        <end position="255"/>
    </location>
</feature>
<evidence type="ECO:0000256" key="6">
    <source>
        <dbReference type="ARBA" id="ARBA00023136"/>
    </source>
</evidence>
<comment type="similarity">
    <text evidence="7">Belongs to the PGAP3 family.</text>
</comment>
<dbReference type="GO" id="GO:0006506">
    <property type="term" value="P:GPI anchor biosynthetic process"/>
    <property type="evidence" value="ECO:0007669"/>
    <property type="project" value="UniProtKB-KW"/>
</dbReference>